<dbReference type="EMBL" id="MSDO01000004">
    <property type="protein sequence ID" value="OLO05343.1"/>
    <property type="molecule type" value="Genomic_DNA"/>
</dbReference>
<gene>
    <name evidence="1" type="ORF">BTW07_04775</name>
</gene>
<evidence type="ECO:0008006" key="3">
    <source>
        <dbReference type="Google" id="ProtNLM"/>
    </source>
</evidence>
<name>A0A1Q8SVB6_9GAMM</name>
<evidence type="ECO:0000313" key="1">
    <source>
        <dbReference type="EMBL" id="OLO05343.1"/>
    </source>
</evidence>
<evidence type="ECO:0000313" key="2">
    <source>
        <dbReference type="Proteomes" id="UP000186878"/>
    </source>
</evidence>
<comment type="caution">
    <text evidence="1">The sequence shown here is derived from an EMBL/GenBank/DDBJ whole genome shotgun (WGS) entry which is preliminary data.</text>
</comment>
<sequence>MDTAVNAAVGTALALQNFNQGQEAQNNLLKKSLDGQASHIEQLMSSVAPSAELASSGSVGTQINTYA</sequence>
<dbReference type="AlphaFoldDB" id="A0A1Q8SVB6"/>
<reference evidence="1 2" key="1">
    <citation type="submission" date="2016-12" db="EMBL/GenBank/DDBJ databases">
        <title>Draft genome sequences of strains Salinicola socius SMB35, Salinicola sp. MH3R3-1 and Chromohalobacter sp. SMB17 from the Verkhnekamsk potash mining region of Russia.</title>
        <authorList>
            <person name="Mavrodi D.V."/>
            <person name="Olsson B.E."/>
            <person name="Korsakova E.S."/>
            <person name="Pyankova A."/>
            <person name="Mavrodi O.V."/>
            <person name="Plotnikova E.G."/>
        </authorList>
    </citation>
    <scope>NUCLEOTIDE SEQUENCE [LARGE SCALE GENOMIC DNA]</scope>
    <source>
        <strain evidence="1 2">SMB35</strain>
    </source>
</reference>
<dbReference type="OrthoDB" id="6169687at2"/>
<dbReference type="RefSeq" id="WP_075569028.1">
    <property type="nucleotide sequence ID" value="NZ_MSDO01000004.1"/>
</dbReference>
<dbReference type="Proteomes" id="UP000186878">
    <property type="component" value="Unassembled WGS sequence"/>
</dbReference>
<protein>
    <recommendedName>
        <fullName evidence="3">Motility protein</fullName>
    </recommendedName>
</protein>
<organism evidence="1 2">
    <name type="scientific">Salinicola socius</name>
    <dbReference type="NCBI Taxonomy" id="404433"/>
    <lineage>
        <taxon>Bacteria</taxon>
        <taxon>Pseudomonadati</taxon>
        <taxon>Pseudomonadota</taxon>
        <taxon>Gammaproteobacteria</taxon>
        <taxon>Oceanospirillales</taxon>
        <taxon>Halomonadaceae</taxon>
        <taxon>Salinicola</taxon>
    </lineage>
</organism>
<keyword evidence="2" id="KW-1185">Reference proteome</keyword>
<accession>A0A1Q8SVB6</accession>
<proteinExistence type="predicted"/>